<accession>A0AAD7FK64</accession>
<dbReference type="PRINTS" id="PR00080">
    <property type="entry name" value="SDRFAMILY"/>
</dbReference>
<evidence type="ECO:0000313" key="4">
    <source>
        <dbReference type="Proteomes" id="UP001221142"/>
    </source>
</evidence>
<dbReference type="Gene3D" id="3.40.50.720">
    <property type="entry name" value="NAD(P)-binding Rossmann-like Domain"/>
    <property type="match status" value="1"/>
</dbReference>
<protein>
    <recommendedName>
        <fullName evidence="5">NAD(P)-binding protein</fullName>
    </recommendedName>
</protein>
<comment type="caution">
    <text evidence="3">The sequence shown here is derived from an EMBL/GenBank/DDBJ whole genome shotgun (WGS) entry which is preliminary data.</text>
</comment>
<evidence type="ECO:0000256" key="1">
    <source>
        <dbReference type="ARBA" id="ARBA00006484"/>
    </source>
</evidence>
<dbReference type="GO" id="GO:0019748">
    <property type="term" value="P:secondary metabolic process"/>
    <property type="evidence" value="ECO:0007669"/>
    <property type="project" value="TreeGrafter"/>
</dbReference>
<name>A0AAD7FK64_9AGAR</name>
<dbReference type="InterPro" id="IPR036291">
    <property type="entry name" value="NAD(P)-bd_dom_sf"/>
</dbReference>
<dbReference type="EMBL" id="JARKIF010000013">
    <property type="protein sequence ID" value="KAJ7624790.1"/>
    <property type="molecule type" value="Genomic_DNA"/>
</dbReference>
<dbReference type="SUPFAM" id="SSF51735">
    <property type="entry name" value="NAD(P)-binding Rossmann-fold domains"/>
    <property type="match status" value="1"/>
</dbReference>
<dbReference type="PANTHER" id="PTHR43544:SF32">
    <property type="entry name" value="CHAIN DEHYDROGENASE, PUTATIVE (AFU_ORTHOLOGUE AFUA_5G01530)-RELATED"/>
    <property type="match status" value="1"/>
</dbReference>
<dbReference type="PANTHER" id="PTHR43544">
    <property type="entry name" value="SHORT-CHAIN DEHYDROGENASE/REDUCTASE"/>
    <property type="match status" value="1"/>
</dbReference>
<organism evidence="3 4">
    <name type="scientific">Roridomyces roridus</name>
    <dbReference type="NCBI Taxonomy" id="1738132"/>
    <lineage>
        <taxon>Eukaryota</taxon>
        <taxon>Fungi</taxon>
        <taxon>Dikarya</taxon>
        <taxon>Basidiomycota</taxon>
        <taxon>Agaricomycotina</taxon>
        <taxon>Agaricomycetes</taxon>
        <taxon>Agaricomycetidae</taxon>
        <taxon>Agaricales</taxon>
        <taxon>Marasmiineae</taxon>
        <taxon>Mycenaceae</taxon>
        <taxon>Roridomyces</taxon>
    </lineage>
</organism>
<dbReference type="GO" id="GO:0005737">
    <property type="term" value="C:cytoplasm"/>
    <property type="evidence" value="ECO:0007669"/>
    <property type="project" value="TreeGrafter"/>
</dbReference>
<dbReference type="GO" id="GO:0016491">
    <property type="term" value="F:oxidoreductase activity"/>
    <property type="evidence" value="ECO:0007669"/>
    <property type="project" value="TreeGrafter"/>
</dbReference>
<evidence type="ECO:0000256" key="2">
    <source>
        <dbReference type="RuleBase" id="RU000363"/>
    </source>
</evidence>
<proteinExistence type="inferred from homology"/>
<dbReference type="PRINTS" id="PR00081">
    <property type="entry name" value="GDHRDH"/>
</dbReference>
<reference evidence="3" key="1">
    <citation type="submission" date="2023-03" db="EMBL/GenBank/DDBJ databases">
        <title>Massive genome expansion in bonnet fungi (Mycena s.s.) driven by repeated elements and novel gene families across ecological guilds.</title>
        <authorList>
            <consortium name="Lawrence Berkeley National Laboratory"/>
            <person name="Harder C.B."/>
            <person name="Miyauchi S."/>
            <person name="Viragh M."/>
            <person name="Kuo A."/>
            <person name="Thoen E."/>
            <person name="Andreopoulos B."/>
            <person name="Lu D."/>
            <person name="Skrede I."/>
            <person name="Drula E."/>
            <person name="Henrissat B."/>
            <person name="Morin E."/>
            <person name="Kohler A."/>
            <person name="Barry K."/>
            <person name="LaButti K."/>
            <person name="Morin E."/>
            <person name="Salamov A."/>
            <person name="Lipzen A."/>
            <person name="Mereny Z."/>
            <person name="Hegedus B."/>
            <person name="Baldrian P."/>
            <person name="Stursova M."/>
            <person name="Weitz H."/>
            <person name="Taylor A."/>
            <person name="Grigoriev I.V."/>
            <person name="Nagy L.G."/>
            <person name="Martin F."/>
            <person name="Kauserud H."/>
        </authorList>
    </citation>
    <scope>NUCLEOTIDE SEQUENCE</scope>
    <source>
        <strain evidence="3">9284</strain>
    </source>
</reference>
<evidence type="ECO:0000313" key="3">
    <source>
        <dbReference type="EMBL" id="KAJ7624790.1"/>
    </source>
</evidence>
<keyword evidence="4" id="KW-1185">Reference proteome</keyword>
<dbReference type="InterPro" id="IPR051468">
    <property type="entry name" value="Fungal_SecMetab_SDRs"/>
</dbReference>
<evidence type="ECO:0008006" key="5">
    <source>
        <dbReference type="Google" id="ProtNLM"/>
    </source>
</evidence>
<dbReference type="InterPro" id="IPR002347">
    <property type="entry name" value="SDR_fam"/>
</dbReference>
<dbReference type="Pfam" id="PF00106">
    <property type="entry name" value="adh_short"/>
    <property type="match status" value="1"/>
</dbReference>
<dbReference type="AlphaFoldDB" id="A0AAD7FK64"/>
<gene>
    <name evidence="3" type="ORF">FB45DRAFT_1030918</name>
</gene>
<comment type="similarity">
    <text evidence="1 2">Belongs to the short-chain dehydrogenases/reductases (SDR) family.</text>
</comment>
<sequence length="211" mass="22225">MSHLPLTGSRKLASAEEALAKFASDIHPSSTAATVRLDITDATSIQNAHDVVAKTLKERNLPGLDVLVNNAAIAAGTPEAVYATNVIGTARLKDAFLPLIPKGGSILNSSGLGSNTRFCQRPAIMPPTYPYYSSSKAALNSLTVQWALDEEQKGSGIRVILICPGLNAMNLNSYVEAGASPADGCKVIVKEALTKDGKTSIFVHKGGEHLW</sequence>
<dbReference type="Proteomes" id="UP001221142">
    <property type="component" value="Unassembled WGS sequence"/>
</dbReference>